<sequence>MLELYQAESCRYSKKVRKALTELGVSYVIHNPRTTAGKTRNDSMAVPSNS</sequence>
<geneLocation type="plasmid" evidence="2 3">
    <name>pHTUR01</name>
</geneLocation>
<dbReference type="InterPro" id="IPR036249">
    <property type="entry name" value="Thioredoxin-like_sf"/>
</dbReference>
<dbReference type="Pfam" id="PF13417">
    <property type="entry name" value="GST_N_3"/>
    <property type="match status" value="1"/>
</dbReference>
<reference evidence="2 3" key="1">
    <citation type="journal article" date="2010" name="Stand. Genomic Sci.">
        <title>Complete genome sequence of Haloterrigena turkmenica type strain (4k).</title>
        <authorList>
            <person name="Saunders E."/>
            <person name="Tindall B.J."/>
            <person name="Fahnrich R."/>
            <person name="Lapidus A."/>
            <person name="Copeland A."/>
            <person name="Del Rio T.G."/>
            <person name="Lucas S."/>
            <person name="Chen F."/>
            <person name="Tice H."/>
            <person name="Cheng J.F."/>
            <person name="Han C."/>
            <person name="Detter J.C."/>
            <person name="Bruce D."/>
            <person name="Goodwin L."/>
            <person name="Chain P."/>
            <person name="Pitluck S."/>
            <person name="Pati A."/>
            <person name="Ivanova N."/>
            <person name="Mavromatis K."/>
            <person name="Chen A."/>
            <person name="Palaniappan K."/>
            <person name="Land M."/>
            <person name="Hauser L."/>
            <person name="Chang Y.J."/>
            <person name="Jeffries C.D."/>
            <person name="Brettin T."/>
            <person name="Rohde M."/>
            <person name="Goker M."/>
            <person name="Bristow J."/>
            <person name="Eisen J.A."/>
            <person name="Markowitz V."/>
            <person name="Hugenholtz P."/>
            <person name="Klenk H.P."/>
            <person name="Kyrpides N.C."/>
        </authorList>
    </citation>
    <scope>NUCLEOTIDE SEQUENCE [LARGE SCALE GENOMIC DNA]</scope>
    <source>
        <strain evidence="3">ATCC 51198 / DSM 5511 / JCM 9101 / NCIMB 13204 / VKM B-1734 / 4k</strain>
    </source>
</reference>
<dbReference type="Gene3D" id="3.40.30.10">
    <property type="entry name" value="Glutaredoxin"/>
    <property type="match status" value="1"/>
</dbReference>
<keyword evidence="2" id="KW-0614">Plasmid</keyword>
<organism evidence="2 3">
    <name type="scientific">Haloterrigena turkmenica (strain ATCC 51198 / DSM 5511 / JCM 9101 / NCIMB 13204 / VKM B-1734 / 4k)</name>
    <name type="common">Halococcus turkmenicus</name>
    <dbReference type="NCBI Taxonomy" id="543526"/>
    <lineage>
        <taxon>Archaea</taxon>
        <taxon>Methanobacteriati</taxon>
        <taxon>Methanobacteriota</taxon>
        <taxon>Stenosarchaea group</taxon>
        <taxon>Halobacteria</taxon>
        <taxon>Halobacteriales</taxon>
        <taxon>Natrialbaceae</taxon>
        <taxon>Haloterrigena</taxon>
    </lineage>
</organism>
<dbReference type="SUPFAM" id="SSF52833">
    <property type="entry name" value="Thioredoxin-like"/>
    <property type="match status" value="1"/>
</dbReference>
<dbReference type="HOGENOM" id="CLU_3113001_0_0_2"/>
<evidence type="ECO:0000313" key="2">
    <source>
        <dbReference type="EMBL" id="ADB62868.1"/>
    </source>
</evidence>
<protein>
    <recommendedName>
        <fullName evidence="1">GST N-terminal domain-containing protein</fullName>
    </recommendedName>
</protein>
<feature type="domain" description="GST N-terminal" evidence="1">
    <location>
        <begin position="4"/>
        <end position="32"/>
    </location>
</feature>
<keyword evidence="3" id="KW-1185">Reference proteome</keyword>
<proteinExistence type="predicted"/>
<dbReference type="EMBL" id="CP001861">
    <property type="protein sequence ID" value="ADB62868.1"/>
    <property type="molecule type" value="Genomic_DNA"/>
</dbReference>
<gene>
    <name evidence="2" type="ordered locus">Htur_4025</name>
</gene>
<dbReference type="InterPro" id="IPR004045">
    <property type="entry name" value="Glutathione_S-Trfase_N"/>
</dbReference>
<dbReference type="Proteomes" id="UP000001903">
    <property type="component" value="Plasmid pHTUR01"/>
</dbReference>
<accession>D2S0H1</accession>
<dbReference type="AlphaFoldDB" id="D2S0H1"/>
<dbReference type="KEGG" id="htu:Htur_4025"/>
<name>D2S0H1_HALTV</name>
<evidence type="ECO:0000259" key="1">
    <source>
        <dbReference type="Pfam" id="PF13417"/>
    </source>
</evidence>
<evidence type="ECO:0000313" key="3">
    <source>
        <dbReference type="Proteomes" id="UP000001903"/>
    </source>
</evidence>